<feature type="compositionally biased region" description="Polar residues" evidence="5">
    <location>
        <begin position="526"/>
        <end position="538"/>
    </location>
</feature>
<evidence type="ECO:0000256" key="2">
    <source>
        <dbReference type="ARBA" id="ARBA00022692"/>
    </source>
</evidence>
<feature type="compositionally biased region" description="Pro residues" evidence="5">
    <location>
        <begin position="648"/>
        <end position="662"/>
    </location>
</feature>
<protein>
    <submittedName>
        <fullName evidence="8">Aspartic peptidase A1 family, aspartic peptidase domain superfamily</fullName>
    </submittedName>
</protein>
<keyword evidence="3 6" id="KW-1133">Transmembrane helix</keyword>
<dbReference type="EMBL" id="CP099420">
    <property type="protein sequence ID" value="USW50717.1"/>
    <property type="molecule type" value="Genomic_DNA"/>
</dbReference>
<evidence type="ECO:0000256" key="4">
    <source>
        <dbReference type="ARBA" id="ARBA00023136"/>
    </source>
</evidence>
<feature type="domain" description="Peptidase A1" evidence="7">
    <location>
        <begin position="21"/>
        <end position="389"/>
    </location>
</feature>
<proteinExistence type="predicted"/>
<dbReference type="Gene3D" id="2.40.70.10">
    <property type="entry name" value="Acid Proteases"/>
    <property type="match status" value="2"/>
</dbReference>
<dbReference type="PROSITE" id="PS51767">
    <property type="entry name" value="PEPTIDASE_A1"/>
    <property type="match status" value="1"/>
</dbReference>
<evidence type="ECO:0000256" key="5">
    <source>
        <dbReference type="SAM" id="MobiDB-lite"/>
    </source>
</evidence>
<evidence type="ECO:0000313" key="8">
    <source>
        <dbReference type="EMBL" id="USW50717.1"/>
    </source>
</evidence>
<sequence>MSKAIEIPPSLYWLGNDGNWSTIALQLGSQKQLVQVLPATSGSSVWAVHTQGCQFPTDPSLVADPEDCVDLRGGLFSPSNNSFEEISRNDPNNPYFQLLFSDAEASLGYNGTAILGKDDFCFGSNPCTDATTLKDQVVATYADEFPYIGQLGISAWANHVRYANDTDVSPLASMKADGKIPSLFYGYTAGARYKDPPAFASLTFGGYDSSRGNDEERRITVPFGQDNTRDLLVAIKSVTIGGNGSTSVQVQGLDAGITAMIDSLVPEIYLPEAACRSFESAFGLVYNETAGYYLVNDTQHETLIQQDKSISFRLAPDPSSTQTVDINLPYAAFDLGLQYPRANIRDGATSLRYFPLQRAQTSEQQFLGRTFLQEAYLAADYEKREFYVSQALVPAQQGTKNLITVKGGTEVEDASGLSTGAIAGIAIAGTAVVIMILGALFWLWFRRRKSRRQQTELQSSVGTMFSRQSIAGTTINETPQNMEFFKPMAPPGMNEDDVKPELDATVTARGPITSYHRHELSAGSVRRTSQQTGISRATISPIENRHARSMSYGSSMGQPSPGGEHSPSPAGHPSPPMSDRGISWFSNTGPFYELHANEQAMRNGQAGPELRQDEDLMSGVADPEEGTLPPAERPAPLRTPSQTRSPTERPPVSPPAGRPTIE</sequence>
<feature type="transmembrane region" description="Helical" evidence="6">
    <location>
        <begin position="421"/>
        <end position="445"/>
    </location>
</feature>
<comment type="subcellular location">
    <subcellularLocation>
        <location evidence="1">Membrane</location>
        <topology evidence="1">Single-pass membrane protein</topology>
    </subcellularLocation>
</comment>
<dbReference type="SUPFAM" id="SSF50630">
    <property type="entry name" value="Acid proteases"/>
    <property type="match status" value="1"/>
</dbReference>
<evidence type="ECO:0000256" key="3">
    <source>
        <dbReference type="ARBA" id="ARBA00022989"/>
    </source>
</evidence>
<keyword evidence="9" id="KW-1185">Reference proteome</keyword>
<dbReference type="Pfam" id="PF00026">
    <property type="entry name" value="Asp"/>
    <property type="match status" value="1"/>
</dbReference>
<dbReference type="PANTHER" id="PTHR15549:SF26">
    <property type="entry name" value="AXIAL BUDDING PATTERN PROTEIN 2-RELATED"/>
    <property type="match status" value="1"/>
</dbReference>
<evidence type="ECO:0000256" key="1">
    <source>
        <dbReference type="ARBA" id="ARBA00004167"/>
    </source>
</evidence>
<dbReference type="GO" id="GO:0071944">
    <property type="term" value="C:cell periphery"/>
    <property type="evidence" value="ECO:0007669"/>
    <property type="project" value="UniProtKB-ARBA"/>
</dbReference>
<evidence type="ECO:0000259" key="7">
    <source>
        <dbReference type="PROSITE" id="PS51767"/>
    </source>
</evidence>
<dbReference type="InterPro" id="IPR033121">
    <property type="entry name" value="PEPTIDASE_A1"/>
</dbReference>
<keyword evidence="2 6" id="KW-0812">Transmembrane</keyword>
<organism evidence="8 9">
    <name type="scientific">Septoria linicola</name>
    <dbReference type="NCBI Taxonomy" id="215465"/>
    <lineage>
        <taxon>Eukaryota</taxon>
        <taxon>Fungi</taxon>
        <taxon>Dikarya</taxon>
        <taxon>Ascomycota</taxon>
        <taxon>Pezizomycotina</taxon>
        <taxon>Dothideomycetes</taxon>
        <taxon>Dothideomycetidae</taxon>
        <taxon>Mycosphaerellales</taxon>
        <taxon>Mycosphaerellaceae</taxon>
        <taxon>Septoria</taxon>
    </lineage>
</organism>
<evidence type="ECO:0000256" key="6">
    <source>
        <dbReference type="SAM" id="Phobius"/>
    </source>
</evidence>
<name>A0A9Q9EI71_9PEZI</name>
<gene>
    <name evidence="8" type="ORF">Slin15195_G040360</name>
</gene>
<dbReference type="GO" id="GO:0016020">
    <property type="term" value="C:membrane"/>
    <property type="evidence" value="ECO:0007669"/>
    <property type="project" value="UniProtKB-SubCell"/>
</dbReference>
<feature type="compositionally biased region" description="Low complexity" evidence="5">
    <location>
        <begin position="557"/>
        <end position="569"/>
    </location>
</feature>
<dbReference type="Proteomes" id="UP001056384">
    <property type="component" value="Chromosome 3"/>
</dbReference>
<accession>A0A9Q9EI71</accession>
<dbReference type="AlphaFoldDB" id="A0A9Q9EI71"/>
<feature type="region of interest" description="Disordered" evidence="5">
    <location>
        <begin position="602"/>
        <end position="662"/>
    </location>
</feature>
<dbReference type="InterPro" id="IPR021109">
    <property type="entry name" value="Peptidase_aspartic_dom_sf"/>
</dbReference>
<keyword evidence="4 6" id="KW-0472">Membrane</keyword>
<dbReference type="InterPro" id="IPR051694">
    <property type="entry name" value="Immunoregulatory_rcpt-like"/>
</dbReference>
<dbReference type="PANTHER" id="PTHR15549">
    <property type="entry name" value="PAIRED IMMUNOGLOBULIN-LIKE TYPE 2 RECEPTOR"/>
    <property type="match status" value="1"/>
</dbReference>
<dbReference type="OrthoDB" id="4074350at2759"/>
<reference evidence="8" key="1">
    <citation type="submission" date="2022-06" db="EMBL/GenBank/DDBJ databases">
        <title>Complete genome sequences of two strains of the flax pathogen Septoria linicola.</title>
        <authorList>
            <person name="Lapalu N."/>
            <person name="Simon A."/>
            <person name="Demenou B."/>
            <person name="Paumier D."/>
            <person name="Guillot M.-P."/>
            <person name="Gout L."/>
            <person name="Valade R."/>
        </authorList>
    </citation>
    <scope>NUCLEOTIDE SEQUENCE</scope>
    <source>
        <strain evidence="8">SE15195</strain>
    </source>
</reference>
<feature type="region of interest" description="Disordered" evidence="5">
    <location>
        <begin position="508"/>
        <end position="585"/>
    </location>
</feature>
<evidence type="ECO:0000313" key="9">
    <source>
        <dbReference type="Proteomes" id="UP001056384"/>
    </source>
</evidence>